<evidence type="ECO:0000313" key="1">
    <source>
        <dbReference type="EMBL" id="KAA8570403.1"/>
    </source>
</evidence>
<proteinExistence type="predicted"/>
<sequence length="105" mass="12251">MSLISQRKKTQTFVLESTRSPQLHYDIARNKRKLNFRRSFLKRFKRKLAPLLEVYIVVHTVFPSNIPPSYVSTCKHLPPEESPVIQLSKALTRRSLYSKGSYSSQ</sequence>
<gene>
    <name evidence="1" type="ORF">EYC84_002692</name>
</gene>
<dbReference type="EMBL" id="VICG01000007">
    <property type="protein sequence ID" value="KAA8570403.1"/>
    <property type="molecule type" value="Genomic_DNA"/>
</dbReference>
<protein>
    <submittedName>
        <fullName evidence="1">Uncharacterized protein</fullName>
    </submittedName>
</protein>
<dbReference type="Proteomes" id="UP000322873">
    <property type="component" value="Unassembled WGS sequence"/>
</dbReference>
<evidence type="ECO:0000313" key="2">
    <source>
        <dbReference type="Proteomes" id="UP000322873"/>
    </source>
</evidence>
<comment type="caution">
    <text evidence="1">The sequence shown here is derived from an EMBL/GenBank/DDBJ whole genome shotgun (WGS) entry which is preliminary data.</text>
</comment>
<reference evidence="1 2" key="1">
    <citation type="submission" date="2019-06" db="EMBL/GenBank/DDBJ databases">
        <title>Genome Sequence of the Brown Rot Fungal Pathogen Monilinia fructicola.</title>
        <authorList>
            <person name="De Miccolis Angelini R.M."/>
            <person name="Landi L."/>
            <person name="Abate D."/>
            <person name="Pollastro S."/>
            <person name="Romanazzi G."/>
            <person name="Faretra F."/>
        </authorList>
    </citation>
    <scope>NUCLEOTIDE SEQUENCE [LARGE SCALE GENOMIC DNA]</scope>
    <source>
        <strain evidence="1 2">Mfrc123</strain>
    </source>
</reference>
<keyword evidence="2" id="KW-1185">Reference proteome</keyword>
<organism evidence="1 2">
    <name type="scientific">Monilinia fructicola</name>
    <name type="common">Brown rot fungus</name>
    <name type="synonym">Ciboria fructicola</name>
    <dbReference type="NCBI Taxonomy" id="38448"/>
    <lineage>
        <taxon>Eukaryota</taxon>
        <taxon>Fungi</taxon>
        <taxon>Dikarya</taxon>
        <taxon>Ascomycota</taxon>
        <taxon>Pezizomycotina</taxon>
        <taxon>Leotiomycetes</taxon>
        <taxon>Helotiales</taxon>
        <taxon>Sclerotiniaceae</taxon>
        <taxon>Monilinia</taxon>
    </lineage>
</organism>
<dbReference type="AlphaFoldDB" id="A0A5M9JPT0"/>
<accession>A0A5M9JPT0</accession>
<name>A0A5M9JPT0_MONFR</name>